<proteinExistence type="predicted"/>
<gene>
    <name evidence="1" type="ORF">QJU57_04195</name>
</gene>
<evidence type="ECO:0000313" key="2">
    <source>
        <dbReference type="Proteomes" id="UP001226020"/>
    </source>
</evidence>
<organism evidence="1 2">
    <name type="scientific">Phocoenobacter atlanticus subsp. atlanticus</name>
    <dbReference type="NCBI Taxonomy" id="3061285"/>
    <lineage>
        <taxon>Bacteria</taxon>
        <taxon>Pseudomonadati</taxon>
        <taxon>Pseudomonadota</taxon>
        <taxon>Gammaproteobacteria</taxon>
        <taxon>Pasteurellales</taxon>
        <taxon>Pasteurellaceae</taxon>
        <taxon>Phocoenobacter</taxon>
        <taxon>Phocoenobacter atlanticus</taxon>
    </lineage>
</organism>
<dbReference type="Pfam" id="PF11920">
    <property type="entry name" value="DUF3438"/>
    <property type="match status" value="1"/>
</dbReference>
<dbReference type="InterPro" id="IPR021844">
    <property type="entry name" value="Integr_conj_element_PFL4704"/>
</dbReference>
<comment type="caution">
    <text evidence="1">The sequence shown here is derived from an EMBL/GenBank/DDBJ whole genome shotgun (WGS) entry which is preliminary data.</text>
</comment>
<sequence length="278" mass="31887">MKSKMILSYFLFIFSIPTFAINMVIGEHALTVPLPVNKEIVIKFPQPVTHTELLNTNNTDKLRQLLRPDGILMLQAGEEFSKTRLIATQIDGNIVILDLEAKNNAVNHHTINLVQKKINLPEKKVKHQPIAKEENPYKPDFLKNKKPITKSQSSPQINFNTMVQYGFSHFLGPRRLIKELPARPIKMSKRNLQHWIRVWGNKVAIKPLKQWKINDDYLTILLINNTSSQPVTFDPRALRGRIKFTATIITTLEPKGNINDQTLYAVITSVPFNKAIQR</sequence>
<protein>
    <submittedName>
        <fullName evidence="1">DUF3438 family protein</fullName>
    </submittedName>
</protein>
<dbReference type="AlphaFoldDB" id="A0AAW8CAI8"/>
<dbReference type="Proteomes" id="UP001226020">
    <property type="component" value="Unassembled WGS sequence"/>
</dbReference>
<keyword evidence="2" id="KW-1185">Reference proteome</keyword>
<dbReference type="RefSeq" id="WP_306351455.1">
    <property type="nucleotide sequence ID" value="NZ_JASAWV010000005.1"/>
</dbReference>
<reference evidence="1 2" key="1">
    <citation type="journal article" date="2023" name="Front. Microbiol.">
        <title>Phylogeography and host specificity of Pasteurellaceae pathogenic to sea-farmed fish in the north-east Atlantic.</title>
        <authorList>
            <person name="Gulla S."/>
            <person name="Colquhoun D.J."/>
            <person name="Olsen A.B."/>
            <person name="Spilsberg B."/>
            <person name="Lagesen K."/>
            <person name="Aakesson C.P."/>
            <person name="Strom S."/>
            <person name="Manji F."/>
            <person name="Birkbeck T.H."/>
            <person name="Nilsen H.K."/>
        </authorList>
    </citation>
    <scope>NUCLEOTIDE SEQUENCE [LARGE SCALE GENOMIC DNA]</scope>
    <source>
        <strain evidence="1 2">NVIB3131</strain>
    </source>
</reference>
<evidence type="ECO:0000313" key="1">
    <source>
        <dbReference type="EMBL" id="MDP8148283.1"/>
    </source>
</evidence>
<dbReference type="EMBL" id="JASAXT010000005">
    <property type="protein sequence ID" value="MDP8148283.1"/>
    <property type="molecule type" value="Genomic_DNA"/>
</dbReference>
<name>A0AAW8CAI8_9PAST</name>
<accession>A0AAW8CAI8</accession>